<protein>
    <submittedName>
        <fullName evidence="1">Uncharacterized protein</fullName>
    </submittedName>
</protein>
<dbReference type="EMBL" id="QXNI01000023">
    <property type="protein sequence ID" value="THA10035.1"/>
    <property type="molecule type" value="Genomic_DNA"/>
</dbReference>
<accession>A0A4S2Q208</accession>
<proteinExistence type="predicted"/>
<evidence type="ECO:0000313" key="2">
    <source>
        <dbReference type="Proteomes" id="UP000306758"/>
    </source>
</evidence>
<organism evidence="1 2">
    <name type="scientific">Rodentibacter pneumotropicus</name>
    <dbReference type="NCBI Taxonomy" id="758"/>
    <lineage>
        <taxon>Bacteria</taxon>
        <taxon>Pseudomonadati</taxon>
        <taxon>Pseudomonadota</taxon>
        <taxon>Gammaproteobacteria</taxon>
        <taxon>Pasteurellales</taxon>
        <taxon>Pasteurellaceae</taxon>
        <taxon>Rodentibacter</taxon>
    </lineage>
</organism>
<comment type="caution">
    <text evidence="1">The sequence shown here is derived from an EMBL/GenBank/DDBJ whole genome shotgun (WGS) entry which is preliminary data.</text>
</comment>
<dbReference type="AlphaFoldDB" id="A0A4S2Q208"/>
<sequence length="156" mass="19098">MNFKNHSYWAIQSVAKDESRLIKPIQAYFKTHYRTFTKCKSVPLLEGYLPFKYKHFYWNLNKEMKTFIAIIPNQDLEEKRQEEQYKNCAWLLEIHIYEKLNYDNEPNYDDKVVSNMNKTQKFLNEAFDSIDFKCHLLDEYDDMNRKKRWHNSSDTD</sequence>
<gene>
    <name evidence="1" type="ORF">D3M78_04115</name>
</gene>
<name>A0A4S2Q208_9PAST</name>
<reference evidence="1 2" key="1">
    <citation type="journal article" date="2019" name="Vet. Microbiol.">
        <title>Development of multi locus sequence typing (MLST) of Rodentibacter pneumotropicus.</title>
        <authorList>
            <person name="Adhikary S."/>
            <person name="Bisgaard M."/>
            <person name="Boot R."/>
            <person name="Benga L."/>
            <person name="Nicklas W."/>
            <person name="Christensen H."/>
        </authorList>
    </citation>
    <scope>NUCLEOTIDE SEQUENCE [LARGE SCALE GENOMIC DNA]</scope>
    <source>
        <strain evidence="1 2">Ac84</strain>
    </source>
</reference>
<dbReference type="RefSeq" id="WP_136123283.1">
    <property type="nucleotide sequence ID" value="NZ_QXNI01000023.1"/>
</dbReference>
<dbReference type="Proteomes" id="UP000306758">
    <property type="component" value="Unassembled WGS sequence"/>
</dbReference>
<evidence type="ECO:0000313" key="1">
    <source>
        <dbReference type="EMBL" id="THA10035.1"/>
    </source>
</evidence>